<gene>
    <name evidence="15" type="ORF">EOD39_16232</name>
</gene>
<dbReference type="InterPro" id="IPR000068">
    <property type="entry name" value="GPCR_3_Ca_sens_rcpt-rel"/>
</dbReference>
<dbReference type="PROSITE" id="PS00980">
    <property type="entry name" value="G_PROTEIN_RECEP_F3_2"/>
    <property type="match status" value="1"/>
</dbReference>
<evidence type="ECO:0000256" key="1">
    <source>
        <dbReference type="ARBA" id="ARBA00004651"/>
    </source>
</evidence>
<dbReference type="Pfam" id="PF07562">
    <property type="entry name" value="NCD3G"/>
    <property type="match status" value="1"/>
</dbReference>
<dbReference type="Pfam" id="PF00003">
    <property type="entry name" value="7tm_3"/>
    <property type="match status" value="1"/>
</dbReference>
<sequence>MSEGDSAGESIHGKPSSIASFFTRLGQIYQSWLDKSTPFAVVRWVVALILTVIYLIRVYILQGWYIVTYALGIYHLNLFIAFLSPKVDPSLLDDADEGPALPTKQNEEFRPFIRRLPEFKFWHSATKGIVVAMICTFFEAFNVPVFWPILVMYFIMLFCITMKRQIKHMIKYRYLPFTHGKAKYKGKEDTGKSFTRINAVNVKSNSEFSLPGDYLLGGLFPVHKTEQIDLQRKPEVIQCSKYDFFPEGYNQFQVMRFAVEEINNSTSLLPGVTLGYEIYDLCSSSVNIRAVLDFLSDNSTRSVPFGVGYRPDHHLPKVLSVIGPSSSTEAFLTASMLMTYLVPLISHSASSMQLSDKARFPSFIRTIPSDKNQVDGIVLLLLKFNWRWIALLGTDDDYSQDGIKALNEQTREHGICVAYENTIPQSSSAVGHMLRNIVYLNVKVVVVFATGQPVTDLMRQAIASNVGDIVWVASEAWSLSQSIPKMPGISRVGTVLGMAVKGMALSGFDQFIQSTRNSWNGSFQKKPSAFLGATSNQGSCNQHCPQCSEIPASAVQDFDSTFSFSVYSAVYAVAHALHRVLKCDGKICKRSEPVFPHQILQNMKEESFTLNGRTISFDKNGDPPPQYEVVFWDTTSQPVSFKRVGSYASDSGDSGTRFVVREEDIKWHASGQIPVALGSKDCIPGFKKTPYGIHTCCFNCEPCTAGTFVNQSDPYTCQPCPEDEWSDDESAFCQKRTLEYLDYNDHFSIGLLVCAGLMCTVSVAVAIVFAVHHDTPVVKSSGGKMCFFMLGCLGVSCLSISCFFGVPTTWKCILRNPVFAVLFTACLCCLSVRTFQVICVFKIAAKNPKVYEFWVKKNGQWMFVTAAVGLQIFMCGLWVGIEGPHPFNDTQAVRGQIIYDCGMGNMFAFTAVIAFVGLLSVLCFAFSYFGKDLPKDYNEAKYVTYSLLVFFFTWVAYLTAYVVYSGKYIPLINAISVLASLASILVGYFIPKCYVILFKPEYNTTAHFQTCIQNYTKTISSK</sequence>
<accession>A0A444V6C9</accession>
<dbReference type="InterPro" id="IPR011500">
    <property type="entry name" value="GPCR_3_9-Cys_dom"/>
</dbReference>
<evidence type="ECO:0000256" key="9">
    <source>
        <dbReference type="ARBA" id="ARBA00023170"/>
    </source>
</evidence>
<comment type="subcellular location">
    <subcellularLocation>
        <location evidence="1">Cell membrane</location>
        <topology evidence="1">Multi-pass membrane protein</topology>
    </subcellularLocation>
</comment>
<evidence type="ECO:0000256" key="11">
    <source>
        <dbReference type="ARBA" id="ARBA00023224"/>
    </source>
</evidence>
<dbReference type="InterPro" id="IPR001828">
    <property type="entry name" value="ANF_lig-bd_rcpt"/>
</dbReference>
<comment type="similarity">
    <text evidence="2">Belongs to the RER1 family.</text>
</comment>
<evidence type="ECO:0000259" key="14">
    <source>
        <dbReference type="PROSITE" id="PS50259"/>
    </source>
</evidence>
<keyword evidence="3" id="KW-1003">Cell membrane</keyword>
<dbReference type="GO" id="GO:0050909">
    <property type="term" value="P:sensory perception of taste"/>
    <property type="evidence" value="ECO:0007669"/>
    <property type="project" value="UniProtKB-ARBA"/>
</dbReference>
<dbReference type="GO" id="GO:0004930">
    <property type="term" value="F:G protein-coupled receptor activity"/>
    <property type="evidence" value="ECO:0007669"/>
    <property type="project" value="UniProtKB-KW"/>
</dbReference>
<evidence type="ECO:0000256" key="10">
    <source>
        <dbReference type="ARBA" id="ARBA00023180"/>
    </source>
</evidence>
<feature type="transmembrane region" description="Helical" evidence="13">
    <location>
        <begin position="145"/>
        <end position="162"/>
    </location>
</feature>
<dbReference type="Gene3D" id="2.10.50.30">
    <property type="entry name" value="GPCR, family 3, nine cysteines domain"/>
    <property type="match status" value="1"/>
</dbReference>
<evidence type="ECO:0000313" key="15">
    <source>
        <dbReference type="EMBL" id="RXM95991.1"/>
    </source>
</evidence>
<dbReference type="FunFam" id="3.40.50.2300:FF:000016">
    <property type="entry name" value="Taste 1 receptor member 2"/>
    <property type="match status" value="1"/>
</dbReference>
<feature type="transmembrane region" description="Helical" evidence="13">
    <location>
        <begin position="747"/>
        <end position="773"/>
    </location>
</feature>
<dbReference type="InterPro" id="IPR028082">
    <property type="entry name" value="Peripla_BP_I"/>
</dbReference>
<dbReference type="InterPro" id="IPR004932">
    <property type="entry name" value="Rer1"/>
</dbReference>
<dbReference type="GO" id="GO:0005737">
    <property type="term" value="C:cytoplasm"/>
    <property type="evidence" value="ECO:0007669"/>
    <property type="project" value="UniProtKB-ARBA"/>
</dbReference>
<evidence type="ECO:0000256" key="5">
    <source>
        <dbReference type="ARBA" id="ARBA00022729"/>
    </source>
</evidence>
<dbReference type="Proteomes" id="UP000289886">
    <property type="component" value="Unassembled WGS sequence"/>
</dbReference>
<evidence type="ECO:0000256" key="3">
    <source>
        <dbReference type="ARBA" id="ARBA00022475"/>
    </source>
</evidence>
<feature type="transmembrane region" description="Helical" evidence="13">
    <location>
        <begin position="861"/>
        <end position="881"/>
    </location>
</feature>
<keyword evidence="11" id="KW-0807">Transducer</keyword>
<name>A0A444V6C9_ACIRT</name>
<feature type="transmembrane region" description="Helical" evidence="13">
    <location>
        <begin position="970"/>
        <end position="990"/>
    </location>
</feature>
<keyword evidence="5" id="KW-0732">Signal</keyword>
<evidence type="ECO:0000313" key="16">
    <source>
        <dbReference type="Proteomes" id="UP000289886"/>
    </source>
</evidence>
<feature type="transmembrane region" description="Helical" evidence="13">
    <location>
        <begin position="942"/>
        <end position="964"/>
    </location>
</feature>
<keyword evidence="6 13" id="KW-1133">Transmembrane helix</keyword>
<dbReference type="GO" id="GO:0005886">
    <property type="term" value="C:plasma membrane"/>
    <property type="evidence" value="ECO:0007669"/>
    <property type="project" value="UniProtKB-SubCell"/>
</dbReference>
<organism evidence="15 16">
    <name type="scientific">Acipenser ruthenus</name>
    <name type="common">Sterlet sturgeon</name>
    <dbReference type="NCBI Taxonomy" id="7906"/>
    <lineage>
        <taxon>Eukaryota</taxon>
        <taxon>Metazoa</taxon>
        <taxon>Chordata</taxon>
        <taxon>Craniata</taxon>
        <taxon>Vertebrata</taxon>
        <taxon>Euteleostomi</taxon>
        <taxon>Actinopterygii</taxon>
        <taxon>Chondrostei</taxon>
        <taxon>Acipenseriformes</taxon>
        <taxon>Acipenseridae</taxon>
        <taxon>Acipenser</taxon>
    </lineage>
</organism>
<keyword evidence="10" id="KW-0325">Glycoprotein</keyword>
<dbReference type="AlphaFoldDB" id="A0A444V6C9"/>
<dbReference type="EMBL" id="SCEB01001948">
    <property type="protein sequence ID" value="RXM95991.1"/>
    <property type="molecule type" value="Genomic_DNA"/>
</dbReference>
<feature type="transmembrane region" description="Helical" evidence="13">
    <location>
        <begin position="785"/>
        <end position="806"/>
    </location>
</feature>
<dbReference type="FunFam" id="2.10.50.30:FF:000004">
    <property type="entry name" value="Taste receptor type 1 member 3-like protein"/>
    <property type="match status" value="1"/>
</dbReference>
<evidence type="ECO:0000256" key="12">
    <source>
        <dbReference type="ARBA" id="ARBA00038492"/>
    </source>
</evidence>
<evidence type="ECO:0000256" key="13">
    <source>
        <dbReference type="SAM" id="Phobius"/>
    </source>
</evidence>
<dbReference type="Pfam" id="PF03248">
    <property type="entry name" value="Rer1"/>
    <property type="match status" value="1"/>
</dbReference>
<proteinExistence type="inferred from homology"/>
<dbReference type="PROSITE" id="PS50259">
    <property type="entry name" value="G_PROTEIN_RECEP_F3_4"/>
    <property type="match status" value="1"/>
</dbReference>
<reference evidence="15 16" key="1">
    <citation type="submission" date="2019-01" db="EMBL/GenBank/DDBJ databases">
        <title>Draft Genome and Complete Hox-Cluster Characterization of the Sterlet Sturgeon (Acipenser ruthenus).</title>
        <authorList>
            <person name="Wei Q."/>
        </authorList>
    </citation>
    <scope>NUCLEOTIDE SEQUENCE [LARGE SCALE GENOMIC DNA]</scope>
    <source>
        <strain evidence="15">WHYD16114868_AA</strain>
        <tissue evidence="15">Blood</tissue>
    </source>
</reference>
<evidence type="ECO:0000256" key="6">
    <source>
        <dbReference type="ARBA" id="ARBA00022989"/>
    </source>
</evidence>
<comment type="similarity">
    <text evidence="12">Belongs to the G-protein coupled receptor 3 family. TAS1R subfamily.</text>
</comment>
<dbReference type="InterPro" id="IPR038550">
    <property type="entry name" value="GPCR_3_9-Cys_sf"/>
</dbReference>
<comment type="caution">
    <text evidence="15">The sequence shown here is derived from an EMBL/GenBank/DDBJ whole genome shotgun (WGS) entry which is preliminary data.</text>
</comment>
<keyword evidence="7" id="KW-0297">G-protein coupled receptor</keyword>
<keyword evidence="16" id="KW-1185">Reference proteome</keyword>
<evidence type="ECO:0000256" key="8">
    <source>
        <dbReference type="ARBA" id="ARBA00023136"/>
    </source>
</evidence>
<dbReference type="InterPro" id="IPR017978">
    <property type="entry name" value="GPCR_3_C"/>
</dbReference>
<protein>
    <submittedName>
        <fullName evidence="15">Taste receptor type 1 member 1</fullName>
    </submittedName>
</protein>
<evidence type="ECO:0000256" key="2">
    <source>
        <dbReference type="ARBA" id="ARBA00006070"/>
    </source>
</evidence>
<dbReference type="PANTHER" id="PTHR24061">
    <property type="entry name" value="CALCIUM-SENSING RECEPTOR-RELATED"/>
    <property type="match status" value="1"/>
</dbReference>
<dbReference type="SUPFAM" id="SSF53822">
    <property type="entry name" value="Periplasmic binding protein-like I"/>
    <property type="match status" value="1"/>
</dbReference>
<dbReference type="Pfam" id="PF01094">
    <property type="entry name" value="ANF_receptor"/>
    <property type="match status" value="1"/>
</dbReference>
<keyword evidence="8 13" id="KW-0472">Membrane</keyword>
<dbReference type="InterPro" id="IPR017979">
    <property type="entry name" value="GPCR_3_CS"/>
</dbReference>
<dbReference type="PRINTS" id="PR00592">
    <property type="entry name" value="CASENSINGR"/>
</dbReference>
<keyword evidence="9 15" id="KW-0675">Receptor</keyword>
<dbReference type="InterPro" id="IPR000337">
    <property type="entry name" value="GPCR_3"/>
</dbReference>
<evidence type="ECO:0000256" key="7">
    <source>
        <dbReference type="ARBA" id="ARBA00023040"/>
    </source>
</evidence>
<dbReference type="PANTHER" id="PTHR24061:SF441">
    <property type="entry name" value="TASTE RECEPTOR TYPE 1 MEMBER 2B-RELATED"/>
    <property type="match status" value="1"/>
</dbReference>
<keyword evidence="4 13" id="KW-0812">Transmembrane</keyword>
<feature type="transmembrane region" description="Helical" evidence="13">
    <location>
        <begin position="41"/>
        <end position="60"/>
    </location>
</feature>
<dbReference type="Gene3D" id="3.40.50.2300">
    <property type="match status" value="2"/>
</dbReference>
<evidence type="ECO:0000256" key="4">
    <source>
        <dbReference type="ARBA" id="ARBA00022692"/>
    </source>
</evidence>
<feature type="transmembrane region" description="Helical" evidence="13">
    <location>
        <begin position="66"/>
        <end position="83"/>
    </location>
</feature>
<feature type="domain" description="G-protein coupled receptors family 3 profile" evidence="14">
    <location>
        <begin position="747"/>
        <end position="1012"/>
    </location>
</feature>
<dbReference type="PRINTS" id="PR00248">
    <property type="entry name" value="GPCRMGR"/>
</dbReference>
<feature type="transmembrane region" description="Helical" evidence="13">
    <location>
        <begin position="906"/>
        <end position="930"/>
    </location>
</feature>